<dbReference type="Proteomes" id="UP000275078">
    <property type="component" value="Unassembled WGS sequence"/>
</dbReference>
<dbReference type="AlphaFoldDB" id="A0A3N4HKY5"/>
<reference evidence="3 4" key="1">
    <citation type="journal article" date="2018" name="Nat. Ecol. Evol.">
        <title>Pezizomycetes genomes reveal the molecular basis of ectomycorrhizal truffle lifestyle.</title>
        <authorList>
            <person name="Murat C."/>
            <person name="Payen T."/>
            <person name="Noel B."/>
            <person name="Kuo A."/>
            <person name="Morin E."/>
            <person name="Chen J."/>
            <person name="Kohler A."/>
            <person name="Krizsan K."/>
            <person name="Balestrini R."/>
            <person name="Da Silva C."/>
            <person name="Montanini B."/>
            <person name="Hainaut M."/>
            <person name="Levati E."/>
            <person name="Barry K.W."/>
            <person name="Belfiori B."/>
            <person name="Cichocki N."/>
            <person name="Clum A."/>
            <person name="Dockter R.B."/>
            <person name="Fauchery L."/>
            <person name="Guy J."/>
            <person name="Iotti M."/>
            <person name="Le Tacon F."/>
            <person name="Lindquist E.A."/>
            <person name="Lipzen A."/>
            <person name="Malagnac F."/>
            <person name="Mello A."/>
            <person name="Molinier V."/>
            <person name="Miyauchi S."/>
            <person name="Poulain J."/>
            <person name="Riccioni C."/>
            <person name="Rubini A."/>
            <person name="Sitrit Y."/>
            <person name="Splivallo R."/>
            <person name="Traeger S."/>
            <person name="Wang M."/>
            <person name="Zifcakova L."/>
            <person name="Wipf D."/>
            <person name="Zambonelli A."/>
            <person name="Paolocci F."/>
            <person name="Nowrousian M."/>
            <person name="Ottonello S."/>
            <person name="Baldrian P."/>
            <person name="Spatafora J.W."/>
            <person name="Henrissat B."/>
            <person name="Nagy L.G."/>
            <person name="Aury J.M."/>
            <person name="Wincker P."/>
            <person name="Grigoriev I.V."/>
            <person name="Bonfante P."/>
            <person name="Martin F.M."/>
        </authorList>
    </citation>
    <scope>NUCLEOTIDE SEQUENCE [LARGE SCALE GENOMIC DNA]</scope>
    <source>
        <strain evidence="3 4">RN42</strain>
    </source>
</reference>
<accession>A0A3N4HKY5</accession>
<keyword evidence="2" id="KW-0472">Membrane</keyword>
<evidence type="ECO:0000313" key="3">
    <source>
        <dbReference type="EMBL" id="RPA72550.1"/>
    </source>
</evidence>
<keyword evidence="2" id="KW-0812">Transmembrane</keyword>
<evidence type="ECO:0000256" key="1">
    <source>
        <dbReference type="SAM" id="MobiDB-lite"/>
    </source>
</evidence>
<keyword evidence="2" id="KW-1133">Transmembrane helix</keyword>
<sequence>MPGGNVSVVFLGRANNGLRKHEQKKEKQTAALRISHATSTVRSKIDADTTYESSEKWLSQGLHVVYNGVVRMLTLECSASKGDASTRRGYYYFHVENGPEVNYVETVPDLWMPYVYYIHWHQKTKHDKNRRKNCEAVAALITHRPQLRTHPTNCRSVTTRKLEGKPCSTLEVQQPIEKGSDPGYNTSTFLKQVDRTTRQSSLFTLHHIPSRPERRQHYEIVDHMCIPGKKSRKHESTQHIYIGILRTFALAITFEVAGARGFNIIAIRATMPVTLAEARYRSAMKRFDRKKYLPGGNNTFQFSPEECRSISSLYNSSTGSSARLYPAQHRQRLPVRSKQQLPNSPSHQEQECGIEPTTAMSVRLDSDGIDMSSFDPNTSHTSASSLGSIHSLSQASFATNWDEAYWNDPDKPWYPTTDMADMIKAQASSNPDGLQASTSATAAANALAVSVIDPEAQLSGNHPGATLKERIRRPFRAVRTFVREHPKIQKTLVVSGYLLKCLIYLSLMFFVALSVLFFLLFIPSMLKVRSFAKDQLSYRSIPLWGLNFDITQLQMRKKAVYVLLEEIK</sequence>
<proteinExistence type="predicted"/>
<gene>
    <name evidence="3" type="ORF">BJ508DRAFT_314646</name>
</gene>
<feature type="compositionally biased region" description="Polar residues" evidence="1">
    <location>
        <begin position="337"/>
        <end position="347"/>
    </location>
</feature>
<dbReference type="EMBL" id="ML119857">
    <property type="protein sequence ID" value="RPA72550.1"/>
    <property type="molecule type" value="Genomic_DNA"/>
</dbReference>
<feature type="region of interest" description="Disordered" evidence="1">
    <location>
        <begin position="328"/>
        <end position="355"/>
    </location>
</feature>
<protein>
    <submittedName>
        <fullName evidence="3">Uncharacterized protein</fullName>
    </submittedName>
</protein>
<feature type="transmembrane region" description="Helical" evidence="2">
    <location>
        <begin position="502"/>
        <end position="522"/>
    </location>
</feature>
<evidence type="ECO:0000313" key="4">
    <source>
        <dbReference type="Proteomes" id="UP000275078"/>
    </source>
</evidence>
<evidence type="ECO:0000256" key="2">
    <source>
        <dbReference type="SAM" id="Phobius"/>
    </source>
</evidence>
<organism evidence="3 4">
    <name type="scientific">Ascobolus immersus RN42</name>
    <dbReference type="NCBI Taxonomy" id="1160509"/>
    <lineage>
        <taxon>Eukaryota</taxon>
        <taxon>Fungi</taxon>
        <taxon>Dikarya</taxon>
        <taxon>Ascomycota</taxon>
        <taxon>Pezizomycotina</taxon>
        <taxon>Pezizomycetes</taxon>
        <taxon>Pezizales</taxon>
        <taxon>Ascobolaceae</taxon>
        <taxon>Ascobolus</taxon>
    </lineage>
</organism>
<name>A0A3N4HKY5_ASCIM</name>
<keyword evidence="4" id="KW-1185">Reference proteome</keyword>